<name>A0A1G5F3N3_9HYPH</name>
<evidence type="ECO:0000313" key="1">
    <source>
        <dbReference type="EMBL" id="SCY33865.1"/>
    </source>
</evidence>
<dbReference type="AlphaFoldDB" id="A0A1G5F3N3"/>
<organism evidence="1 2">
    <name type="scientific">Microvirga guangxiensis</name>
    <dbReference type="NCBI Taxonomy" id="549386"/>
    <lineage>
        <taxon>Bacteria</taxon>
        <taxon>Pseudomonadati</taxon>
        <taxon>Pseudomonadota</taxon>
        <taxon>Alphaproteobacteria</taxon>
        <taxon>Hyphomicrobiales</taxon>
        <taxon>Methylobacteriaceae</taxon>
        <taxon>Microvirga</taxon>
    </lineage>
</organism>
<evidence type="ECO:0000313" key="2">
    <source>
        <dbReference type="Proteomes" id="UP000199569"/>
    </source>
</evidence>
<dbReference type="RefSeq" id="WP_091131672.1">
    <property type="nucleotide sequence ID" value="NZ_FMVJ01000003.1"/>
</dbReference>
<dbReference type="STRING" id="549386.SAMN02927923_01207"/>
<keyword evidence="2" id="KW-1185">Reference proteome</keyword>
<protein>
    <submittedName>
        <fullName evidence="1">Uncharacterized protein</fullName>
    </submittedName>
</protein>
<reference evidence="2" key="1">
    <citation type="submission" date="2016-10" db="EMBL/GenBank/DDBJ databases">
        <authorList>
            <person name="Varghese N."/>
            <person name="Submissions S."/>
        </authorList>
    </citation>
    <scope>NUCLEOTIDE SEQUENCE [LARGE SCALE GENOMIC DNA]</scope>
    <source>
        <strain evidence="2">CGMCC 1.7666</strain>
    </source>
</reference>
<proteinExistence type="predicted"/>
<accession>A0A1G5F3N3</accession>
<dbReference type="EMBL" id="FMVJ01000003">
    <property type="protein sequence ID" value="SCY33865.1"/>
    <property type="molecule type" value="Genomic_DNA"/>
</dbReference>
<dbReference type="OrthoDB" id="2086168at2"/>
<gene>
    <name evidence="1" type="ORF">SAMN02927923_01207</name>
</gene>
<sequence length="109" mass="12073">MCALCGVLGSADHWTDAVARPGVFSRNSDAAERRRERMRRVQSANRVLSFYGLKLRDWQGSAFVLSTVTGKTEIVDHLAHLWVAAEKLIGRACDPLDPALIAELEAKHD</sequence>
<dbReference type="Proteomes" id="UP000199569">
    <property type="component" value="Unassembled WGS sequence"/>
</dbReference>